<proteinExistence type="predicted"/>
<protein>
    <submittedName>
        <fullName evidence="2">Uncharacterized protein</fullName>
    </submittedName>
</protein>
<accession>A0A0J9URL3</accession>
<name>A0A0J9URL3_FUSO4</name>
<dbReference type="KEGG" id="fox:FOXG_18972"/>
<organism evidence="2 3">
    <name type="scientific">Fusarium oxysporum f. sp. lycopersici (strain 4287 / CBS 123668 / FGSC 9935 / NRRL 34936)</name>
    <name type="common">Fusarium vascular wilt of tomato</name>
    <dbReference type="NCBI Taxonomy" id="426428"/>
    <lineage>
        <taxon>Eukaryota</taxon>
        <taxon>Fungi</taxon>
        <taxon>Dikarya</taxon>
        <taxon>Ascomycota</taxon>
        <taxon>Pezizomycotina</taxon>
        <taxon>Sordariomycetes</taxon>
        <taxon>Hypocreomycetidae</taxon>
        <taxon>Hypocreales</taxon>
        <taxon>Nectriaceae</taxon>
        <taxon>Fusarium</taxon>
        <taxon>Fusarium oxysporum species complex</taxon>
    </lineage>
</organism>
<evidence type="ECO:0000256" key="1">
    <source>
        <dbReference type="SAM" id="MobiDB-lite"/>
    </source>
</evidence>
<dbReference type="RefSeq" id="XP_018239985.1">
    <property type="nucleotide sequence ID" value="XM_018399125.1"/>
</dbReference>
<dbReference type="EMBL" id="DS231700">
    <property type="protein sequence ID" value="KNB01940.1"/>
    <property type="molecule type" value="Genomic_DNA"/>
</dbReference>
<dbReference type="GeneID" id="28959678"/>
<dbReference type="Proteomes" id="UP000009097">
    <property type="component" value="Unassembled WGS sequence"/>
</dbReference>
<feature type="region of interest" description="Disordered" evidence="1">
    <location>
        <begin position="1"/>
        <end position="40"/>
    </location>
</feature>
<dbReference type="AlphaFoldDB" id="A0A0J9URL3"/>
<reference evidence="2" key="1">
    <citation type="submission" date="2007-04" db="EMBL/GenBank/DDBJ databases">
        <authorList>
            <consortium name="The Broad Institute Genome Sequencing Platform"/>
            <person name="Birren B."/>
            <person name="Lander E."/>
            <person name="Galagan J."/>
            <person name="Nusbaum C."/>
            <person name="Devon K."/>
            <person name="Ma L.-J."/>
            <person name="Jaffe D."/>
            <person name="Butler J."/>
            <person name="Alvarez P."/>
            <person name="Gnerre S."/>
            <person name="Grabherr M."/>
            <person name="Kleber M."/>
            <person name="Mauceli E."/>
            <person name="Brockman W."/>
            <person name="MacCallum I.A."/>
            <person name="Young S."/>
            <person name="LaButti K."/>
            <person name="DeCaprio D."/>
            <person name="Crawford M."/>
            <person name="Koehrsen M."/>
            <person name="Engels R."/>
            <person name="Montgomery P."/>
            <person name="Pearson M."/>
            <person name="Howarth C."/>
            <person name="Larson L."/>
            <person name="White J."/>
            <person name="O'Leary S."/>
            <person name="Kodira C."/>
            <person name="Zeng Q."/>
            <person name="Yandava C."/>
            <person name="Alvarado L."/>
            <person name="Kistler C."/>
            <person name="Shim W.-B."/>
            <person name="Kang S."/>
            <person name="Woloshuk C."/>
        </authorList>
    </citation>
    <scope>NUCLEOTIDE SEQUENCE</scope>
    <source>
        <strain evidence="2">4287</strain>
    </source>
</reference>
<sequence>MVKRLNQGSEGIMAHGLRTDAEDRGKREVTEGSVRAWQVR</sequence>
<gene>
    <name evidence="2" type="ORF">FOXG_18972</name>
</gene>
<evidence type="ECO:0000313" key="3">
    <source>
        <dbReference type="Proteomes" id="UP000009097"/>
    </source>
</evidence>
<dbReference type="VEuPathDB" id="FungiDB:FOXG_18972"/>
<reference evidence="2" key="2">
    <citation type="journal article" date="2010" name="Nature">
        <title>Comparative genomics reveals mobile pathogenicity chromosomes in Fusarium.</title>
        <authorList>
            <person name="Ma L.J."/>
            <person name="van der Does H.C."/>
            <person name="Borkovich K.A."/>
            <person name="Coleman J.J."/>
            <person name="Daboussi M.J."/>
            <person name="Di Pietro A."/>
            <person name="Dufresne M."/>
            <person name="Freitag M."/>
            <person name="Grabherr M."/>
            <person name="Henrissat B."/>
            <person name="Houterman P.M."/>
            <person name="Kang S."/>
            <person name="Shim W.B."/>
            <person name="Woloshuk C."/>
            <person name="Xie X."/>
            <person name="Xu J.R."/>
            <person name="Antoniw J."/>
            <person name="Baker S.E."/>
            <person name="Bluhm B.H."/>
            <person name="Breakspear A."/>
            <person name="Brown D.W."/>
            <person name="Butchko R.A."/>
            <person name="Chapman S."/>
            <person name="Coulson R."/>
            <person name="Coutinho P.M."/>
            <person name="Danchin E.G."/>
            <person name="Diener A."/>
            <person name="Gale L.R."/>
            <person name="Gardiner D.M."/>
            <person name="Goff S."/>
            <person name="Hammond-Kosack K.E."/>
            <person name="Hilburn K."/>
            <person name="Hua-Van A."/>
            <person name="Jonkers W."/>
            <person name="Kazan K."/>
            <person name="Kodira C.D."/>
            <person name="Koehrsen M."/>
            <person name="Kumar L."/>
            <person name="Lee Y.H."/>
            <person name="Li L."/>
            <person name="Manners J.M."/>
            <person name="Miranda-Saavedra D."/>
            <person name="Mukherjee M."/>
            <person name="Park G."/>
            <person name="Park J."/>
            <person name="Park S.Y."/>
            <person name="Proctor R.H."/>
            <person name="Regev A."/>
            <person name="Ruiz-Roldan M.C."/>
            <person name="Sain D."/>
            <person name="Sakthikumar S."/>
            <person name="Sykes S."/>
            <person name="Schwartz D.C."/>
            <person name="Turgeon B.G."/>
            <person name="Wapinski I."/>
            <person name="Yoder O."/>
            <person name="Young S."/>
            <person name="Zeng Q."/>
            <person name="Zhou S."/>
            <person name="Galagan J."/>
            <person name="Cuomo C.A."/>
            <person name="Kistler H.C."/>
            <person name="Rep M."/>
        </authorList>
    </citation>
    <scope>NUCLEOTIDE SEQUENCE [LARGE SCALE GENOMIC DNA]</scope>
    <source>
        <strain evidence="2">4287</strain>
    </source>
</reference>
<evidence type="ECO:0000313" key="2">
    <source>
        <dbReference type="EMBL" id="KNB01940.1"/>
    </source>
</evidence>
<feature type="compositionally biased region" description="Basic and acidic residues" evidence="1">
    <location>
        <begin position="17"/>
        <end position="30"/>
    </location>
</feature>